<accession>A0A2G5B459</accession>
<feature type="compositionally biased region" description="Basic and acidic residues" evidence="1">
    <location>
        <begin position="126"/>
        <end position="137"/>
    </location>
</feature>
<evidence type="ECO:0000256" key="1">
    <source>
        <dbReference type="SAM" id="MobiDB-lite"/>
    </source>
</evidence>
<dbReference type="EMBL" id="KZ303526">
    <property type="protein sequence ID" value="PIA13833.1"/>
    <property type="molecule type" value="Genomic_DNA"/>
</dbReference>
<organism evidence="2 3">
    <name type="scientific">Coemansia reversa (strain ATCC 12441 / NRRL 1564)</name>
    <dbReference type="NCBI Taxonomy" id="763665"/>
    <lineage>
        <taxon>Eukaryota</taxon>
        <taxon>Fungi</taxon>
        <taxon>Fungi incertae sedis</taxon>
        <taxon>Zoopagomycota</taxon>
        <taxon>Kickxellomycotina</taxon>
        <taxon>Kickxellomycetes</taxon>
        <taxon>Kickxellales</taxon>
        <taxon>Kickxellaceae</taxon>
        <taxon>Coemansia</taxon>
    </lineage>
</organism>
<reference evidence="2 3" key="1">
    <citation type="journal article" date="2015" name="Genome Biol. Evol.">
        <title>Phylogenomic analyses indicate that early fungi evolved digesting cell walls of algal ancestors of land plants.</title>
        <authorList>
            <person name="Chang Y."/>
            <person name="Wang S."/>
            <person name="Sekimoto S."/>
            <person name="Aerts A.L."/>
            <person name="Choi C."/>
            <person name="Clum A."/>
            <person name="LaButti K.M."/>
            <person name="Lindquist E.A."/>
            <person name="Yee Ngan C."/>
            <person name="Ohm R.A."/>
            <person name="Salamov A.A."/>
            <person name="Grigoriev I.V."/>
            <person name="Spatafora J.W."/>
            <person name="Berbee M.L."/>
        </authorList>
    </citation>
    <scope>NUCLEOTIDE SEQUENCE [LARGE SCALE GENOMIC DNA]</scope>
    <source>
        <strain evidence="2 3">NRRL 1564</strain>
    </source>
</reference>
<dbReference type="AlphaFoldDB" id="A0A2G5B459"/>
<proteinExistence type="predicted"/>
<feature type="region of interest" description="Disordered" evidence="1">
    <location>
        <begin position="74"/>
        <end position="147"/>
    </location>
</feature>
<name>A0A2G5B459_COERN</name>
<evidence type="ECO:0000313" key="2">
    <source>
        <dbReference type="EMBL" id="PIA13833.1"/>
    </source>
</evidence>
<dbReference type="Proteomes" id="UP000242474">
    <property type="component" value="Unassembled WGS sequence"/>
</dbReference>
<sequence>MTEYFVDVYDSNYSPLAHRTFRNFKPHKEEEICIAVEEMLKKKGLTALKPDILPVEYEHGNVISCIITVIIKDQPETSENGPETSEDDPQGPDNSRETPEDDKETSEYNPELLEANPETSNNNPETGKDVLKGKIEDVLDNLNSKVE</sequence>
<protein>
    <submittedName>
        <fullName evidence="2">Uncharacterized protein</fullName>
    </submittedName>
</protein>
<evidence type="ECO:0000313" key="3">
    <source>
        <dbReference type="Proteomes" id="UP000242474"/>
    </source>
</evidence>
<gene>
    <name evidence="2" type="ORF">COEREDRAFT_89257</name>
</gene>
<keyword evidence="3" id="KW-1185">Reference proteome</keyword>